<sequence length="86" mass="10126">MKVRNYRMAVMLKKLLFPNIAILYINNVFRFCFISLMFVMSIGQFTEKCLIVLYAVGALIQFYILCYAIQELTEAYTKLHNEELTV</sequence>
<dbReference type="Proteomes" id="UP000655588">
    <property type="component" value="Unassembled WGS sequence"/>
</dbReference>
<reference evidence="2" key="1">
    <citation type="submission" date="2019-11" db="EMBL/GenBank/DDBJ databases">
        <title>The nuclear and mitochondrial genomes of Frieseomelitta varia - a highly eusocial stingless bee (Meliponini) with a permanently sterile worker caste.</title>
        <authorList>
            <person name="Freitas F.C.P."/>
            <person name="Lourenco A.P."/>
            <person name="Nunes F.M.F."/>
            <person name="Paschoal A.R."/>
            <person name="Abreu F.C.P."/>
            <person name="Barbin F.O."/>
            <person name="Bataglia L."/>
            <person name="Cardoso-Junior C.A.M."/>
            <person name="Cervoni M.S."/>
            <person name="Silva S.R."/>
            <person name="Dalarmi F."/>
            <person name="Del Lama M.A."/>
            <person name="Depintor T.S."/>
            <person name="Ferreira K.M."/>
            <person name="Goria P.S."/>
            <person name="Jaskot M.C."/>
            <person name="Lago D.C."/>
            <person name="Luna-Lucena D."/>
            <person name="Moda L.M."/>
            <person name="Nascimento L."/>
            <person name="Pedrino M."/>
            <person name="Rabico F.O."/>
            <person name="Sanches F.C."/>
            <person name="Santos D.E."/>
            <person name="Santos C.G."/>
            <person name="Vieira J."/>
            <person name="Lopes T.F."/>
            <person name="Barchuk A.R."/>
            <person name="Hartfelder K."/>
            <person name="Simoes Z.L.P."/>
            <person name="Bitondi M.M.G."/>
            <person name="Pinheiro D.G."/>
        </authorList>
    </citation>
    <scope>NUCLEOTIDE SEQUENCE</scope>
    <source>
        <strain evidence="2">USP_RPSP 00005682</strain>
        <tissue evidence="2">Whole individual</tissue>
    </source>
</reference>
<name>A0A833SD90_9HYME</name>
<dbReference type="EMBL" id="WNWW01000023">
    <property type="protein sequence ID" value="KAF3430697.1"/>
    <property type="molecule type" value="Genomic_DNA"/>
</dbReference>
<keyword evidence="3" id="KW-1185">Reference proteome</keyword>
<accession>A0A833SD90</accession>
<protein>
    <submittedName>
        <fullName evidence="2">Uncharacterized protein</fullName>
    </submittedName>
</protein>
<evidence type="ECO:0000256" key="1">
    <source>
        <dbReference type="SAM" id="Phobius"/>
    </source>
</evidence>
<comment type="caution">
    <text evidence="2">The sequence shown here is derived from an EMBL/GenBank/DDBJ whole genome shotgun (WGS) entry which is preliminary data.</text>
</comment>
<dbReference type="AlphaFoldDB" id="A0A833SD90"/>
<evidence type="ECO:0000313" key="3">
    <source>
        <dbReference type="Proteomes" id="UP000655588"/>
    </source>
</evidence>
<feature type="transmembrane region" description="Helical" evidence="1">
    <location>
        <begin position="21"/>
        <end position="45"/>
    </location>
</feature>
<organism evidence="2 3">
    <name type="scientific">Frieseomelitta varia</name>
    <dbReference type="NCBI Taxonomy" id="561572"/>
    <lineage>
        <taxon>Eukaryota</taxon>
        <taxon>Metazoa</taxon>
        <taxon>Ecdysozoa</taxon>
        <taxon>Arthropoda</taxon>
        <taxon>Hexapoda</taxon>
        <taxon>Insecta</taxon>
        <taxon>Pterygota</taxon>
        <taxon>Neoptera</taxon>
        <taxon>Endopterygota</taxon>
        <taxon>Hymenoptera</taxon>
        <taxon>Apocrita</taxon>
        <taxon>Aculeata</taxon>
        <taxon>Apoidea</taxon>
        <taxon>Anthophila</taxon>
        <taxon>Apidae</taxon>
        <taxon>Frieseomelitta</taxon>
    </lineage>
</organism>
<gene>
    <name evidence="2" type="ORF">E2986_12640</name>
</gene>
<keyword evidence="1" id="KW-0812">Transmembrane</keyword>
<keyword evidence="1" id="KW-0472">Membrane</keyword>
<keyword evidence="1" id="KW-1133">Transmembrane helix</keyword>
<evidence type="ECO:0000313" key="2">
    <source>
        <dbReference type="EMBL" id="KAF3430697.1"/>
    </source>
</evidence>
<proteinExistence type="predicted"/>
<feature type="transmembrane region" description="Helical" evidence="1">
    <location>
        <begin position="51"/>
        <end position="69"/>
    </location>
</feature>